<dbReference type="AlphaFoldDB" id="A0AAU9JYQ0"/>
<name>A0AAU9JYQ0_9CILI</name>
<evidence type="ECO:0000313" key="1">
    <source>
        <dbReference type="EMBL" id="CAG9330035.1"/>
    </source>
</evidence>
<organism evidence="1 2">
    <name type="scientific">Blepharisma stoltei</name>
    <dbReference type="NCBI Taxonomy" id="1481888"/>
    <lineage>
        <taxon>Eukaryota</taxon>
        <taxon>Sar</taxon>
        <taxon>Alveolata</taxon>
        <taxon>Ciliophora</taxon>
        <taxon>Postciliodesmatophora</taxon>
        <taxon>Heterotrichea</taxon>
        <taxon>Heterotrichida</taxon>
        <taxon>Blepharismidae</taxon>
        <taxon>Blepharisma</taxon>
    </lineage>
</organism>
<proteinExistence type="predicted"/>
<comment type="caution">
    <text evidence="1">The sequence shown here is derived from an EMBL/GenBank/DDBJ whole genome shotgun (WGS) entry which is preliminary data.</text>
</comment>
<dbReference type="EMBL" id="CAJZBQ010000050">
    <property type="protein sequence ID" value="CAG9330035.1"/>
    <property type="molecule type" value="Genomic_DNA"/>
</dbReference>
<accession>A0AAU9JYQ0</accession>
<reference evidence="1" key="1">
    <citation type="submission" date="2021-09" db="EMBL/GenBank/DDBJ databases">
        <authorList>
            <consortium name="AG Swart"/>
            <person name="Singh M."/>
            <person name="Singh A."/>
            <person name="Seah K."/>
            <person name="Emmerich C."/>
        </authorList>
    </citation>
    <scope>NUCLEOTIDE SEQUENCE</scope>
    <source>
        <strain evidence="1">ATCC30299</strain>
    </source>
</reference>
<gene>
    <name evidence="1" type="ORF">BSTOLATCC_MIC50251</name>
</gene>
<protein>
    <submittedName>
        <fullName evidence="1">Uncharacterized protein</fullName>
    </submittedName>
</protein>
<sequence>MSAVHSIYGNFSAITSSERDAIDWCQEMGLLKSKNCDLCNRECGVYLTPNREAEFLRCHFLSDKLITKALVHISDCQDFQLQKLSGLFSTM</sequence>
<dbReference type="Proteomes" id="UP001162131">
    <property type="component" value="Unassembled WGS sequence"/>
</dbReference>
<evidence type="ECO:0000313" key="2">
    <source>
        <dbReference type="Proteomes" id="UP001162131"/>
    </source>
</evidence>
<keyword evidence="2" id="KW-1185">Reference proteome</keyword>